<accession>A0A5B2X8I7</accession>
<evidence type="ECO:0008006" key="4">
    <source>
        <dbReference type="Google" id="ProtNLM"/>
    </source>
</evidence>
<name>A0A5B2X8I7_9PSEU</name>
<dbReference type="RefSeq" id="WP_149851380.1">
    <property type="nucleotide sequence ID" value="NZ_VUOB01000038.1"/>
</dbReference>
<dbReference type="Proteomes" id="UP000323454">
    <property type="component" value="Unassembled WGS sequence"/>
</dbReference>
<organism evidence="2 3">
    <name type="scientific">Solihabitans fulvus</name>
    <dbReference type="NCBI Taxonomy" id="1892852"/>
    <lineage>
        <taxon>Bacteria</taxon>
        <taxon>Bacillati</taxon>
        <taxon>Actinomycetota</taxon>
        <taxon>Actinomycetes</taxon>
        <taxon>Pseudonocardiales</taxon>
        <taxon>Pseudonocardiaceae</taxon>
        <taxon>Solihabitans</taxon>
    </lineage>
</organism>
<evidence type="ECO:0000313" key="2">
    <source>
        <dbReference type="EMBL" id="KAA2259466.1"/>
    </source>
</evidence>
<feature type="compositionally biased region" description="Low complexity" evidence="1">
    <location>
        <begin position="42"/>
        <end position="52"/>
    </location>
</feature>
<dbReference type="InterPro" id="IPR038332">
    <property type="entry name" value="PPE_sf"/>
</dbReference>
<feature type="region of interest" description="Disordered" evidence="1">
    <location>
        <begin position="1"/>
        <end position="52"/>
    </location>
</feature>
<feature type="compositionally biased region" description="Basic and acidic residues" evidence="1">
    <location>
        <begin position="494"/>
        <end position="503"/>
    </location>
</feature>
<gene>
    <name evidence="2" type="ORF">F0L68_21255</name>
</gene>
<dbReference type="AlphaFoldDB" id="A0A5B2X8I7"/>
<feature type="compositionally biased region" description="Gly residues" evidence="1">
    <location>
        <begin position="465"/>
        <end position="474"/>
    </location>
</feature>
<dbReference type="SUPFAM" id="SSF140459">
    <property type="entry name" value="PE/PPE dimer-like"/>
    <property type="match status" value="1"/>
</dbReference>
<feature type="compositionally biased region" description="Gly residues" evidence="1">
    <location>
        <begin position="480"/>
        <end position="493"/>
    </location>
</feature>
<keyword evidence="3" id="KW-1185">Reference proteome</keyword>
<evidence type="ECO:0000313" key="3">
    <source>
        <dbReference type="Proteomes" id="UP000323454"/>
    </source>
</evidence>
<dbReference type="EMBL" id="VUOB01000038">
    <property type="protein sequence ID" value="KAA2259466.1"/>
    <property type="molecule type" value="Genomic_DNA"/>
</dbReference>
<dbReference type="Gene3D" id="1.20.1260.20">
    <property type="entry name" value="PPE superfamily"/>
    <property type="match status" value="1"/>
</dbReference>
<evidence type="ECO:0000256" key="1">
    <source>
        <dbReference type="SAM" id="MobiDB-lite"/>
    </source>
</evidence>
<comment type="caution">
    <text evidence="2">The sequence shown here is derived from an EMBL/GenBank/DDBJ whole genome shotgun (WGS) entry which is preliminary data.</text>
</comment>
<dbReference type="OrthoDB" id="3638007at2"/>
<feature type="compositionally biased region" description="Polar residues" evidence="1">
    <location>
        <begin position="16"/>
        <end position="25"/>
    </location>
</feature>
<feature type="compositionally biased region" description="Gly residues" evidence="1">
    <location>
        <begin position="393"/>
        <end position="449"/>
    </location>
</feature>
<sequence>MTDGRQSWNGDPGIYTQGSPQGQPTPSTPDIYAKYHLDRHSQTQTGQQVQDQVDQDLNSKYGPFGPLVAMTLGGDQVVDRLDAQAASLKQGALIRTAPSAPGTVYIGIPHTKLHDMVNNGVDPGAVGTAGDTWTNIGNKLTTFQDRIASAIGSSETQWTGTAGEAARQAVAGIGNRAGATGTSAQLAGTLWSQQSRALSTAKASVPPPPAQPFDPTAANAKLQTITDPLAYAKQAAADQAAYHAQEQAHQDAARAVQTYDQTVAQTAAAQPAFAPPPQTTITPPKDGDPATPPGNTPPGNRGNTGVPQIHGNTGNTNTSGSTNTNPSQPGAQIPAPQIPSPGQHTDSSSSTPPTTAPAWSGPSDIPGPPGSTYPTIDAPGRRPLSGDLAVGPPFGGLPGGTGDGGGTNRGGLGRGAGGLGNTGRGGPGVGGVRGGTPGGNGTGMRGGAPGNTPGARALAAEQAGAGRGGTGAAGAKGVAGQSGVGAMGGARGGKGGEDGEHKSASYLMEPDTDEIFGTDEMVAPPVIGE</sequence>
<feature type="compositionally biased region" description="Low complexity" evidence="1">
    <location>
        <begin position="454"/>
        <end position="464"/>
    </location>
</feature>
<proteinExistence type="predicted"/>
<reference evidence="2 3" key="2">
    <citation type="submission" date="2019-09" db="EMBL/GenBank/DDBJ databases">
        <authorList>
            <person name="Jin C."/>
        </authorList>
    </citation>
    <scope>NUCLEOTIDE SEQUENCE [LARGE SCALE GENOMIC DNA]</scope>
    <source>
        <strain evidence="2 3">AN110305</strain>
    </source>
</reference>
<protein>
    <recommendedName>
        <fullName evidence="4">PPE family protein</fullName>
    </recommendedName>
</protein>
<reference evidence="2 3" key="1">
    <citation type="submission" date="2019-09" db="EMBL/GenBank/DDBJ databases">
        <title>Goodfellowia gen. nov., a new genus of the Pseudonocardineae related to Actinoalloteichus, containing Goodfellowia coeruleoviolacea gen. nov., comb. nov. gen. nov., comb. nov.</title>
        <authorList>
            <person name="Labeda D."/>
        </authorList>
    </citation>
    <scope>NUCLEOTIDE SEQUENCE [LARGE SCALE GENOMIC DNA]</scope>
    <source>
        <strain evidence="2 3">AN110305</strain>
    </source>
</reference>
<feature type="compositionally biased region" description="Low complexity" evidence="1">
    <location>
        <begin position="297"/>
        <end position="364"/>
    </location>
</feature>
<feature type="region of interest" description="Disordered" evidence="1">
    <location>
        <begin position="269"/>
        <end position="517"/>
    </location>
</feature>